<dbReference type="OrthoDB" id="6877377at2"/>
<dbReference type="Proteomes" id="UP000198827">
    <property type="component" value="Chromosome I"/>
</dbReference>
<gene>
    <name evidence="1" type="ORF">SAMN04489798_3516</name>
</gene>
<reference evidence="1 2" key="1">
    <citation type="submission" date="2016-10" db="EMBL/GenBank/DDBJ databases">
        <authorList>
            <person name="de Groot N.N."/>
        </authorList>
    </citation>
    <scope>NUCLEOTIDE SEQUENCE [LARGE SCALE GENOMIC DNA]</scope>
    <source>
        <strain evidence="1 2">CECT 7543</strain>
    </source>
</reference>
<proteinExistence type="predicted"/>
<dbReference type="RefSeq" id="WP_157695025.1">
    <property type="nucleotide sequence ID" value="NZ_LT629705.1"/>
</dbReference>
<name>A0A1H0LCU5_9PSED</name>
<evidence type="ECO:0000313" key="2">
    <source>
        <dbReference type="Proteomes" id="UP000198827"/>
    </source>
</evidence>
<accession>A0A1H0LCU5</accession>
<organism evidence="1 2">
    <name type="scientific">Pseudomonas arsenicoxydans</name>
    <dbReference type="NCBI Taxonomy" id="702115"/>
    <lineage>
        <taxon>Bacteria</taxon>
        <taxon>Pseudomonadati</taxon>
        <taxon>Pseudomonadota</taxon>
        <taxon>Gammaproteobacteria</taxon>
        <taxon>Pseudomonadales</taxon>
        <taxon>Pseudomonadaceae</taxon>
        <taxon>Pseudomonas</taxon>
    </lineage>
</organism>
<dbReference type="EMBL" id="LT629705">
    <property type="protein sequence ID" value="SDO65856.1"/>
    <property type="molecule type" value="Genomic_DNA"/>
</dbReference>
<protein>
    <submittedName>
        <fullName evidence="1">Uncharacterized protein</fullName>
    </submittedName>
</protein>
<sequence length="545" mass="59166">MEYAIEPGDRVSVTWAGAPGAGSYTSVFFPVGELRPLEVGIGGIPLVIFNLGMTVTLTYTVIRGNFAPVTSQPLILYVLPIALSELPRPFITQAPGFGTGLVLDVNALTEFTLRINAWPLQTEGQYFWLRLRGTNADDSVFDELYWSAPDNVVDEKFSKGFYEQDYPADPLKGLKDRSTLTLEFMAGLQGNQAPALAQRFAHRNYIVSTNGSTRPVIDSVKDPFGDDIADGSDTGHGSVTAEGTAVAGEQVEIFDGLVSKGVATAEAGRWKRLVTGLTDGEHELKAKALYGEGEVSRSWTINVMLKERQLSIEESHDGMTLDPLEALQSLTAVLNVDLEPDDSITVECTAEPGTPAAGSHTTNPVVAGNIRPRVIPLPVRLLAFSLGKKLVFTFTYTRGESLPVTSPPFVLDVLTIPSAEFVAPVITQANGTTVLDLKDVTTGATLLFGGWPHMAMGQRIWLDLEGTNTSGGSHNRMLWTGTGNSVHQTWALTGRYSITLAYTYLQHLRDGSKLSIRFRINMDQVANPETAVVFDVREYTVRAIP</sequence>
<dbReference type="AlphaFoldDB" id="A0A1H0LCU5"/>
<evidence type="ECO:0000313" key="1">
    <source>
        <dbReference type="EMBL" id="SDO65856.1"/>
    </source>
</evidence>